<dbReference type="InterPro" id="IPR056906">
    <property type="entry name" value="ORF2/G2P_dom"/>
</dbReference>
<name>A0A916J6Z0_9PROT</name>
<comment type="caution">
    <text evidence="2">The sequence shown here is derived from an EMBL/GenBank/DDBJ whole genome shotgun (WGS) entry which is preliminary data.</text>
</comment>
<feature type="domain" description="Replication-associated protein ORF2/G2P" evidence="1">
    <location>
        <begin position="176"/>
        <end position="286"/>
    </location>
</feature>
<sequence>MSGETGEKFVQPIIYKKSPYVDYSAPWIPPVLRDYFHGTAECEAPLPAARAQRGAGSAQRAPLDLIKEHLTDEPTYKPCEVAGKLLEGWQISSHWAPPPDGELSAVLKIQSFQPGGYEATVRFMDLARISRAIEFGGKRGKREVPEEVDPENVLKATARAKRKVRYLVKNMAASHLATFTRRESEPDEYWTAEDWAKAWDRLKRGIERVLGPFPYVGILERHEKGNFHLHVAWCGRINLNVIRPLWWHICGGRGMGNVDAKYIKVREGLERSDRVARYISKYVSKMFEETGRFNKKRYWASRQTLDDVRRYVLSARDLSDALVEVKRFLGLDWSKFIHAEVRNRKVVGIMKHMFHFPDGSGLWFSFIPELHGGTPPPF</sequence>
<proteinExistence type="predicted"/>
<evidence type="ECO:0000313" key="3">
    <source>
        <dbReference type="Proteomes" id="UP000742786"/>
    </source>
</evidence>
<dbReference type="Pfam" id="PF23343">
    <property type="entry name" value="REP_ORF2-G2P"/>
    <property type="match status" value="1"/>
</dbReference>
<evidence type="ECO:0000259" key="1">
    <source>
        <dbReference type="Pfam" id="PF23343"/>
    </source>
</evidence>
<dbReference type="RefSeq" id="WP_220636878.1">
    <property type="nucleotide sequence ID" value="NZ_CAJQUM010000001.1"/>
</dbReference>
<organism evidence="2 3">
    <name type="scientific">Georgfuchsia toluolica</name>
    <dbReference type="NCBI Taxonomy" id="424218"/>
    <lineage>
        <taxon>Bacteria</taxon>
        <taxon>Pseudomonadati</taxon>
        <taxon>Pseudomonadota</taxon>
        <taxon>Betaproteobacteria</taxon>
        <taxon>Nitrosomonadales</taxon>
        <taxon>Sterolibacteriaceae</taxon>
        <taxon>Georgfuchsia</taxon>
    </lineage>
</organism>
<protein>
    <recommendedName>
        <fullName evidence="1">Replication-associated protein ORF2/G2P domain-containing protein</fullName>
    </recommendedName>
</protein>
<dbReference type="Proteomes" id="UP000742786">
    <property type="component" value="Unassembled WGS sequence"/>
</dbReference>
<dbReference type="EMBL" id="CAJQUM010000001">
    <property type="protein sequence ID" value="CAG4885094.1"/>
    <property type="molecule type" value="Genomic_DNA"/>
</dbReference>
<keyword evidence="3" id="KW-1185">Reference proteome</keyword>
<accession>A0A916J6Z0</accession>
<reference evidence="2" key="1">
    <citation type="submission" date="2021-04" db="EMBL/GenBank/DDBJ databases">
        <authorList>
            <person name="Hornung B."/>
        </authorList>
    </citation>
    <scope>NUCLEOTIDE SEQUENCE</scope>
    <source>
        <strain evidence="2">G5G6</strain>
    </source>
</reference>
<evidence type="ECO:0000313" key="2">
    <source>
        <dbReference type="EMBL" id="CAG4885094.1"/>
    </source>
</evidence>
<dbReference type="AlphaFoldDB" id="A0A916J6Z0"/>
<gene>
    <name evidence="2" type="ORF">GTOL_12977</name>
</gene>